<keyword evidence="2" id="KW-1185">Reference proteome</keyword>
<dbReference type="EnsemblMetazoa" id="CJA25098.1">
    <property type="protein sequence ID" value="CJA25098.1"/>
    <property type="gene ID" value="WBGene00180670"/>
</dbReference>
<proteinExistence type="predicted"/>
<dbReference type="Proteomes" id="UP000005237">
    <property type="component" value="Unassembled WGS sequence"/>
</dbReference>
<dbReference type="AlphaFoldDB" id="A0A8R1IDU8"/>
<organism evidence="1 2">
    <name type="scientific">Caenorhabditis japonica</name>
    <dbReference type="NCBI Taxonomy" id="281687"/>
    <lineage>
        <taxon>Eukaryota</taxon>
        <taxon>Metazoa</taxon>
        <taxon>Ecdysozoa</taxon>
        <taxon>Nematoda</taxon>
        <taxon>Chromadorea</taxon>
        <taxon>Rhabditida</taxon>
        <taxon>Rhabditina</taxon>
        <taxon>Rhabditomorpha</taxon>
        <taxon>Rhabditoidea</taxon>
        <taxon>Rhabditidae</taxon>
        <taxon>Peloderinae</taxon>
        <taxon>Caenorhabditis</taxon>
    </lineage>
</organism>
<protein>
    <submittedName>
        <fullName evidence="1">Uncharacterized protein</fullName>
    </submittedName>
</protein>
<evidence type="ECO:0000313" key="1">
    <source>
        <dbReference type="EnsemblMetazoa" id="CJA25098.1"/>
    </source>
</evidence>
<accession>A0A8R1IDU8</accession>
<name>A0A8R1IDU8_CAEJA</name>
<sequence length="43" mass="4946">VSCCNFAILPGCAKAEYFEGALYLWNGLYKLQFNEMIKSKQPR</sequence>
<reference evidence="1" key="2">
    <citation type="submission" date="2022-06" db="UniProtKB">
        <authorList>
            <consortium name="EnsemblMetazoa"/>
        </authorList>
    </citation>
    <scope>IDENTIFICATION</scope>
    <source>
        <strain evidence="1">DF5081</strain>
    </source>
</reference>
<reference evidence="2" key="1">
    <citation type="submission" date="2010-08" db="EMBL/GenBank/DDBJ databases">
        <authorList>
            <consortium name="Caenorhabditis japonica Sequencing Consortium"/>
            <person name="Wilson R.K."/>
        </authorList>
    </citation>
    <scope>NUCLEOTIDE SEQUENCE [LARGE SCALE GENOMIC DNA]</scope>
    <source>
        <strain evidence="2">DF5081</strain>
    </source>
</reference>
<evidence type="ECO:0000313" key="2">
    <source>
        <dbReference type="Proteomes" id="UP000005237"/>
    </source>
</evidence>